<evidence type="ECO:0000256" key="9">
    <source>
        <dbReference type="ARBA" id="ARBA00022990"/>
    </source>
</evidence>
<evidence type="ECO:0000256" key="7">
    <source>
        <dbReference type="ARBA" id="ARBA00022833"/>
    </source>
</evidence>
<dbReference type="GO" id="GO:0008270">
    <property type="term" value="F:zinc ion binding"/>
    <property type="evidence" value="ECO:0007669"/>
    <property type="project" value="UniProtKB-KW"/>
</dbReference>
<feature type="region of interest" description="Disordered" evidence="13">
    <location>
        <begin position="576"/>
        <end position="626"/>
    </location>
</feature>
<gene>
    <name evidence="15" type="ORF">FOA43_001531</name>
</gene>
<reference evidence="15" key="1">
    <citation type="submission" date="2020-10" db="EMBL/GenBank/DDBJ databases">
        <authorList>
            <person name="Roach M.J.R."/>
        </authorList>
    </citation>
    <scope>NUCLEOTIDE SEQUENCE</scope>
    <source>
        <strain evidence="15">CBS 1945</strain>
    </source>
</reference>
<dbReference type="GO" id="GO:0004402">
    <property type="term" value="F:histone acetyltransferase activity"/>
    <property type="evidence" value="ECO:0007669"/>
    <property type="project" value="InterPro"/>
</dbReference>
<keyword evidence="6" id="KW-0863">Zinc-finger</keyword>
<dbReference type="SUPFAM" id="SSF55729">
    <property type="entry name" value="Acyl-CoA N-acyltransferases (Nat)"/>
    <property type="match status" value="1"/>
</dbReference>
<dbReference type="GO" id="GO:0005634">
    <property type="term" value="C:nucleus"/>
    <property type="evidence" value="ECO:0007669"/>
    <property type="project" value="UniProtKB-SubCell"/>
</dbReference>
<dbReference type="GO" id="GO:0003682">
    <property type="term" value="F:chromatin binding"/>
    <property type="evidence" value="ECO:0007669"/>
    <property type="project" value="TreeGrafter"/>
</dbReference>
<evidence type="ECO:0000256" key="5">
    <source>
        <dbReference type="ARBA" id="ARBA00022723"/>
    </source>
</evidence>
<keyword evidence="5" id="KW-0479">Metal-binding</keyword>
<dbReference type="InterPro" id="IPR050603">
    <property type="entry name" value="MYST_HAT"/>
</dbReference>
<dbReference type="Pfam" id="PF17772">
    <property type="entry name" value="zf-MYST"/>
    <property type="match status" value="1"/>
</dbReference>
<dbReference type="OrthoDB" id="787137at2759"/>
<dbReference type="EMBL" id="CP064812">
    <property type="protein sequence ID" value="QPG74207.1"/>
    <property type="molecule type" value="Genomic_DNA"/>
</dbReference>
<keyword evidence="7" id="KW-0862">Zinc</keyword>
<sequence>MTPPFAETTTKTIIKLHSNVKIKKRKRGRPRIYDELGNRLDGKPRTEERNGKQHRASGRTGQLKYQVQLASRQDDFEVDQAELELPYRGLFSFDDGNTFYTQPDTDSRRMFDSLNRKSQRDRLRNSDKTLVKKPTAEEKQEEYDWEAQTLTVSKLRCVHFGNYEIDTWFKSPYPPEFSSNYVLHVCEYCLRYFASSFSLNRHRLKCPCFHHPPGREIYRDGHLSMFEVDGRKDVVYCQNLCLFAKLFLNSKTLYYDVEPFIFYVLCQFDENWNTHHFVGYFSKEKLNGTNYNLSCIMTLPIYQRKGYGNFLIDFSYLLCRREFKLGTPEKPLSDLGLLSYRNYWKISVARGIRKIVDRINAAASQLKLLSIDNISNMTGMIHNDVIVGLEQLNGLLYDKETRKFGILVNMDVIDELLSHWEAKEYLTIKPDLLIWKPMILGPSGGINTTTKMVVTAGNGKNGEDEYYAPETDSEVVTTTDSVNGQKYDEKGNQLMSDISLIINFLKDDLEDDRDIEIQTLEKVVKQNESVDTKTEVEFERYRICYPGIKLNEGRRKKNVANMAVVDAVDDIISLEEDILPPEVEDDSDNDEDYEIEEEEEEKLDDDDEDEDEDEDGYDDYRDEDLE</sequence>
<evidence type="ECO:0000256" key="13">
    <source>
        <dbReference type="SAM" id="MobiDB-lite"/>
    </source>
</evidence>
<evidence type="ECO:0000256" key="8">
    <source>
        <dbReference type="ARBA" id="ARBA00022853"/>
    </source>
</evidence>
<feature type="active site" description="Proton donor/acceptor" evidence="11">
    <location>
        <position position="329"/>
    </location>
</feature>
<evidence type="ECO:0000256" key="12">
    <source>
        <dbReference type="RuleBase" id="RU361211"/>
    </source>
</evidence>
<dbReference type="Gene3D" id="3.30.60.60">
    <property type="entry name" value="N-acetyl transferase-like"/>
    <property type="match status" value="1"/>
</dbReference>
<dbReference type="GO" id="GO:0031507">
    <property type="term" value="P:heterochromatin formation"/>
    <property type="evidence" value="ECO:0007669"/>
    <property type="project" value="UniProtKB-ARBA"/>
</dbReference>
<dbReference type="RefSeq" id="XP_038777772.1">
    <property type="nucleotide sequence ID" value="XM_038921844.1"/>
</dbReference>
<proteinExistence type="inferred from homology"/>
<feature type="compositionally biased region" description="Basic and acidic residues" evidence="13">
    <location>
        <begin position="31"/>
        <end position="51"/>
    </location>
</feature>
<dbReference type="InterPro" id="IPR040706">
    <property type="entry name" value="Zf-MYST"/>
</dbReference>
<dbReference type="FunFam" id="3.40.630.30:FF:000001">
    <property type="entry name" value="Histone acetyltransferase"/>
    <property type="match status" value="1"/>
</dbReference>
<dbReference type="InterPro" id="IPR016181">
    <property type="entry name" value="Acyl_CoA_acyltransferase"/>
</dbReference>
<accession>A0A875RU56</accession>
<dbReference type="Proteomes" id="UP000662931">
    <property type="component" value="Chromosome 1"/>
</dbReference>
<dbReference type="PANTHER" id="PTHR10615:SF161">
    <property type="entry name" value="HISTONE ACETYLTRANSFERASE KAT7"/>
    <property type="match status" value="1"/>
</dbReference>
<evidence type="ECO:0000256" key="6">
    <source>
        <dbReference type="ARBA" id="ARBA00022771"/>
    </source>
</evidence>
<dbReference type="AlphaFoldDB" id="A0A875RU56"/>
<comment type="subcellular location">
    <subcellularLocation>
        <location evidence="1 12">Nucleus</location>
    </subcellularLocation>
</comment>
<dbReference type="GeneID" id="62194932"/>
<evidence type="ECO:0000313" key="16">
    <source>
        <dbReference type="Proteomes" id="UP000662931"/>
    </source>
</evidence>
<evidence type="ECO:0000259" key="14">
    <source>
        <dbReference type="PROSITE" id="PS51726"/>
    </source>
</evidence>
<keyword evidence="4" id="KW-0808">Transferase</keyword>
<dbReference type="PROSITE" id="PS51726">
    <property type="entry name" value="MYST_HAT"/>
    <property type="match status" value="1"/>
</dbReference>
<comment type="catalytic activity">
    <reaction evidence="12">
        <text>L-lysyl-[protein] + acetyl-CoA = N(6)-acetyl-L-lysyl-[protein] + CoA + H(+)</text>
        <dbReference type="Rhea" id="RHEA:45948"/>
        <dbReference type="Rhea" id="RHEA-COMP:9752"/>
        <dbReference type="Rhea" id="RHEA-COMP:10731"/>
        <dbReference type="ChEBI" id="CHEBI:15378"/>
        <dbReference type="ChEBI" id="CHEBI:29969"/>
        <dbReference type="ChEBI" id="CHEBI:57287"/>
        <dbReference type="ChEBI" id="CHEBI:57288"/>
        <dbReference type="ChEBI" id="CHEBI:61930"/>
        <dbReference type="EC" id="2.3.1.48"/>
    </reaction>
</comment>
<dbReference type="InterPro" id="IPR036388">
    <property type="entry name" value="WH-like_DNA-bd_sf"/>
</dbReference>
<keyword evidence="10 12" id="KW-0539">Nucleus</keyword>
<evidence type="ECO:0000256" key="1">
    <source>
        <dbReference type="ARBA" id="ARBA00004123"/>
    </source>
</evidence>
<dbReference type="EC" id="2.3.1.48" evidence="3 12"/>
<dbReference type="Pfam" id="PF01853">
    <property type="entry name" value="MOZ_SAS"/>
    <property type="match status" value="1"/>
</dbReference>
<protein>
    <recommendedName>
        <fullName evidence="3 12">Histone acetyltransferase</fullName>
        <ecNumber evidence="3 12">2.3.1.48</ecNumber>
    </recommendedName>
</protein>
<dbReference type="Gene3D" id="3.40.630.30">
    <property type="match status" value="1"/>
</dbReference>
<keyword evidence="16" id="KW-1185">Reference proteome</keyword>
<dbReference type="FunFam" id="3.30.60.60:FF:000001">
    <property type="entry name" value="Histone acetyltransferase"/>
    <property type="match status" value="1"/>
</dbReference>
<evidence type="ECO:0000256" key="11">
    <source>
        <dbReference type="PIRSR" id="PIRSR602717-51"/>
    </source>
</evidence>
<comment type="similarity">
    <text evidence="2 12">Belongs to the MYST (SAS/MOZ) family.</text>
</comment>
<dbReference type="GO" id="GO:1990467">
    <property type="term" value="C:NuA3a histone acetyltransferase complex"/>
    <property type="evidence" value="ECO:0007669"/>
    <property type="project" value="TreeGrafter"/>
</dbReference>
<dbReference type="Gene3D" id="1.10.10.10">
    <property type="entry name" value="Winged helix-like DNA-binding domain superfamily/Winged helix DNA-binding domain"/>
    <property type="match status" value="1"/>
</dbReference>
<evidence type="ECO:0000313" key="15">
    <source>
        <dbReference type="EMBL" id="QPG74207.1"/>
    </source>
</evidence>
<dbReference type="KEGG" id="bnn:FOA43_001531"/>
<evidence type="ECO:0000256" key="10">
    <source>
        <dbReference type="ARBA" id="ARBA00023242"/>
    </source>
</evidence>
<dbReference type="PANTHER" id="PTHR10615">
    <property type="entry name" value="HISTONE ACETYLTRANSFERASE"/>
    <property type="match status" value="1"/>
</dbReference>
<dbReference type="GO" id="GO:0003712">
    <property type="term" value="F:transcription coregulator activity"/>
    <property type="evidence" value="ECO:0007669"/>
    <property type="project" value="TreeGrafter"/>
</dbReference>
<dbReference type="GO" id="GO:0006357">
    <property type="term" value="P:regulation of transcription by RNA polymerase II"/>
    <property type="evidence" value="ECO:0007669"/>
    <property type="project" value="TreeGrafter"/>
</dbReference>
<organism evidence="15 16">
    <name type="scientific">Eeniella nana</name>
    <name type="common">Yeast</name>
    <name type="synonym">Brettanomyces nanus</name>
    <dbReference type="NCBI Taxonomy" id="13502"/>
    <lineage>
        <taxon>Eukaryota</taxon>
        <taxon>Fungi</taxon>
        <taxon>Dikarya</taxon>
        <taxon>Ascomycota</taxon>
        <taxon>Saccharomycotina</taxon>
        <taxon>Pichiomycetes</taxon>
        <taxon>Pichiales</taxon>
        <taxon>Pichiaceae</taxon>
        <taxon>Brettanomyces</taxon>
    </lineage>
</organism>
<keyword evidence="9" id="KW-0007">Acetylation</keyword>
<feature type="region of interest" description="Disordered" evidence="13">
    <location>
        <begin position="25"/>
        <end position="61"/>
    </location>
</feature>
<name>A0A875RU56_EENNA</name>
<feature type="domain" description="MYST-type HAT" evidence="14">
    <location>
        <begin position="150"/>
        <end position="437"/>
    </location>
</feature>
<evidence type="ECO:0000256" key="4">
    <source>
        <dbReference type="ARBA" id="ARBA00022679"/>
    </source>
</evidence>
<dbReference type="InterPro" id="IPR002717">
    <property type="entry name" value="HAT_MYST-type"/>
</dbReference>
<evidence type="ECO:0000256" key="3">
    <source>
        <dbReference type="ARBA" id="ARBA00013184"/>
    </source>
</evidence>
<evidence type="ECO:0000256" key="2">
    <source>
        <dbReference type="ARBA" id="ARBA00010107"/>
    </source>
</evidence>
<keyword evidence="8" id="KW-0156">Chromatin regulator</keyword>